<dbReference type="SUPFAM" id="SSF53067">
    <property type="entry name" value="Actin-like ATPase domain"/>
    <property type="match status" value="2"/>
</dbReference>
<dbReference type="Gene3D" id="3.90.640.10">
    <property type="entry name" value="Actin, Chain A, domain 4"/>
    <property type="match status" value="1"/>
</dbReference>
<dbReference type="PROSITE" id="PS00406">
    <property type="entry name" value="ACTINS_1"/>
    <property type="match status" value="1"/>
</dbReference>
<dbReference type="OrthoDB" id="6953074at2759"/>
<evidence type="ECO:0000256" key="3">
    <source>
        <dbReference type="ARBA" id="ARBA00023212"/>
    </source>
</evidence>
<evidence type="ECO:0000256" key="4">
    <source>
        <dbReference type="RuleBase" id="RU000487"/>
    </source>
</evidence>
<dbReference type="InParanoid" id="A0A6I8NK49"/>
<dbReference type="CDD" id="cd13397">
    <property type="entry name" value="ASKHA_NBD_actin_Arp-T1-3"/>
    <property type="match status" value="1"/>
</dbReference>
<reference evidence="5 6" key="1">
    <citation type="journal article" date="2008" name="Nature">
        <title>Genome analysis of the platypus reveals unique signatures of evolution.</title>
        <authorList>
            <person name="Warren W.C."/>
            <person name="Hillier L.W."/>
            <person name="Marshall Graves J.A."/>
            <person name="Birney E."/>
            <person name="Ponting C.P."/>
            <person name="Grutzner F."/>
            <person name="Belov K."/>
            <person name="Miller W."/>
            <person name="Clarke L."/>
            <person name="Chinwalla A.T."/>
            <person name="Yang S.P."/>
            <person name="Heger A."/>
            <person name="Locke D.P."/>
            <person name="Miethke P."/>
            <person name="Waters P.D."/>
            <person name="Veyrunes F."/>
            <person name="Fulton L."/>
            <person name="Fulton B."/>
            <person name="Graves T."/>
            <person name="Wallis J."/>
            <person name="Puente X.S."/>
            <person name="Lopez-Otin C."/>
            <person name="Ordonez G.R."/>
            <person name="Eichler E.E."/>
            <person name="Chen L."/>
            <person name="Cheng Z."/>
            <person name="Deakin J.E."/>
            <person name="Alsop A."/>
            <person name="Thompson K."/>
            <person name="Kirby P."/>
            <person name="Papenfuss A.T."/>
            <person name="Wakefield M.J."/>
            <person name="Olender T."/>
            <person name="Lancet D."/>
            <person name="Huttley G.A."/>
            <person name="Smit A.F."/>
            <person name="Pask A."/>
            <person name="Temple-Smith P."/>
            <person name="Batzer M.A."/>
            <person name="Walker J.A."/>
            <person name="Konkel M.K."/>
            <person name="Harris R.S."/>
            <person name="Whittington C.M."/>
            <person name="Wong E.S."/>
            <person name="Gemmell N.J."/>
            <person name="Buschiazzo E."/>
            <person name="Vargas Jentzsch I.M."/>
            <person name="Merkel A."/>
            <person name="Schmitz J."/>
            <person name="Zemann A."/>
            <person name="Churakov G."/>
            <person name="Kriegs J.O."/>
            <person name="Brosius J."/>
            <person name="Murchison E.P."/>
            <person name="Sachidanandam R."/>
            <person name="Smith C."/>
            <person name="Hannon G.J."/>
            <person name="Tsend-Ayush E."/>
            <person name="McMillan D."/>
            <person name="Attenborough R."/>
            <person name="Rens W."/>
            <person name="Ferguson-Smith M."/>
            <person name="Lefevre C.M."/>
            <person name="Sharp J.A."/>
            <person name="Nicholas K.R."/>
            <person name="Ray D.A."/>
            <person name="Kube M."/>
            <person name="Reinhardt R."/>
            <person name="Pringle T.H."/>
            <person name="Taylor J."/>
            <person name="Jones R.C."/>
            <person name="Nixon B."/>
            <person name="Dacheux J.L."/>
            <person name="Niwa H."/>
            <person name="Sekita Y."/>
            <person name="Huang X."/>
            <person name="Stark A."/>
            <person name="Kheradpour P."/>
            <person name="Kellis M."/>
            <person name="Flicek P."/>
            <person name="Chen Y."/>
            <person name="Webber C."/>
            <person name="Hardison R."/>
            <person name="Nelson J."/>
            <person name="Hallsworth-Pepin K."/>
            <person name="Delehaunty K."/>
            <person name="Markovic C."/>
            <person name="Minx P."/>
            <person name="Feng Y."/>
            <person name="Kremitzki C."/>
            <person name="Mitreva M."/>
            <person name="Glasscock J."/>
            <person name="Wylie T."/>
            <person name="Wohldmann P."/>
            <person name="Thiru P."/>
            <person name="Nhan M.N."/>
            <person name="Pohl C.S."/>
            <person name="Smith S.M."/>
            <person name="Hou S."/>
            <person name="Nefedov M."/>
            <person name="de Jong P.J."/>
            <person name="Renfree M.B."/>
            <person name="Mardis E.R."/>
            <person name="Wilson R.K."/>
        </authorList>
    </citation>
    <scope>NUCLEOTIDE SEQUENCE [LARGE SCALE GENOMIC DNA]</scope>
    <source>
        <strain evidence="5 6">Glennie</strain>
    </source>
</reference>
<dbReference type="PANTHER" id="PTHR11937">
    <property type="entry name" value="ACTIN"/>
    <property type="match status" value="1"/>
</dbReference>
<dbReference type="CTD" id="84517"/>
<dbReference type="SMART" id="SM00268">
    <property type="entry name" value="ACTIN"/>
    <property type="match status" value="1"/>
</dbReference>
<dbReference type="Gene3D" id="3.30.420.40">
    <property type="match status" value="2"/>
</dbReference>
<dbReference type="FunCoup" id="A0A6I8NK49">
    <property type="interactions" value="5"/>
</dbReference>
<comment type="subcellular location">
    <subcellularLocation>
        <location evidence="1">Cytoplasm</location>
        <location evidence="1">Cytoskeleton</location>
    </subcellularLocation>
</comment>
<keyword evidence="3" id="KW-0206">Cytoskeleton</keyword>
<gene>
    <name evidence="5" type="primary">ACTRT3</name>
</gene>
<organism evidence="5 6">
    <name type="scientific">Ornithorhynchus anatinus</name>
    <name type="common">Duckbill platypus</name>
    <dbReference type="NCBI Taxonomy" id="9258"/>
    <lineage>
        <taxon>Eukaryota</taxon>
        <taxon>Metazoa</taxon>
        <taxon>Chordata</taxon>
        <taxon>Craniata</taxon>
        <taxon>Vertebrata</taxon>
        <taxon>Euteleostomi</taxon>
        <taxon>Mammalia</taxon>
        <taxon>Monotremata</taxon>
        <taxon>Ornithorhynchidae</taxon>
        <taxon>Ornithorhynchus</taxon>
    </lineage>
</organism>
<dbReference type="AlphaFoldDB" id="A0A6I8NK49"/>
<dbReference type="PRINTS" id="PR00190">
    <property type="entry name" value="ACTIN"/>
</dbReference>
<proteinExistence type="inferred from homology"/>
<comment type="similarity">
    <text evidence="2 4">Belongs to the actin family.</text>
</comment>
<dbReference type="Ensembl" id="ENSOANT00000047328.1">
    <property type="protein sequence ID" value="ENSOANP00000041503.1"/>
    <property type="gene ID" value="ENSOANG00000051274.1"/>
</dbReference>
<dbReference type="GeneID" id="114814260"/>
<dbReference type="Pfam" id="PF00022">
    <property type="entry name" value="Actin"/>
    <property type="match status" value="1"/>
</dbReference>
<dbReference type="GO" id="GO:0015629">
    <property type="term" value="C:actin cytoskeleton"/>
    <property type="evidence" value="ECO:0000318"/>
    <property type="project" value="GO_Central"/>
</dbReference>
<accession>A0A6I8NK49</accession>
<dbReference type="OMA" id="WEDMEIM"/>
<reference evidence="5" key="2">
    <citation type="submission" date="2025-08" db="UniProtKB">
        <authorList>
            <consortium name="Ensembl"/>
        </authorList>
    </citation>
    <scope>IDENTIFICATION</scope>
    <source>
        <strain evidence="5">Glennie</strain>
    </source>
</reference>
<evidence type="ECO:0000313" key="6">
    <source>
        <dbReference type="Proteomes" id="UP000002279"/>
    </source>
</evidence>
<protein>
    <submittedName>
        <fullName evidence="5">Actin related protein T3</fullName>
    </submittedName>
</protein>
<dbReference type="FunFam" id="3.30.420.40:FF:000050">
    <property type="entry name" value="Actin, alpha skeletal muscle"/>
    <property type="match status" value="1"/>
</dbReference>
<dbReference type="Bgee" id="ENSOANG00000051274">
    <property type="expression patterns" value="Expressed in testis and 6 other cell types or tissues"/>
</dbReference>
<name>A0A6I8NK49_ORNAN</name>
<dbReference type="RefSeq" id="XP_028927983.1">
    <property type="nucleotide sequence ID" value="XM_029072150.2"/>
</dbReference>
<evidence type="ECO:0000313" key="5">
    <source>
        <dbReference type="Ensembl" id="ENSOANP00000041503.1"/>
    </source>
</evidence>
<reference evidence="5" key="3">
    <citation type="submission" date="2025-09" db="UniProtKB">
        <authorList>
            <consortium name="Ensembl"/>
        </authorList>
    </citation>
    <scope>IDENTIFICATION</scope>
    <source>
        <strain evidence="5">Glennie</strain>
    </source>
</reference>
<dbReference type="GeneTree" id="ENSGT00940000162209"/>
<dbReference type="FunFam" id="3.90.640.10:FF:000007">
    <property type="entry name" value="Actin like 7B"/>
    <property type="match status" value="1"/>
</dbReference>
<sequence length="368" mass="40652">MGHLLPAVVIDSGSGFIKSGLAGIREPQFVYANVTGWGRGQMGAHGPRELYVGEEAQAQRGGLYVSYPVERGIVTSWEEMEAVWRNVYEKDLKVEASERPVLLTETALNPPAGRERATELFFESFEVPAFYVAIQAVLALFASGRTTGCVLDCGDGVTACVPVFECYCLPHAVLRLELAGRDLTDYLARLLTDSGVVLLKTEERRIVRDIKETGCYVALDLEEEAAKKSRYAYRLPDGKRVEVSDQLFRCPESLFSPSDLGVEAPGVDVQCFDSVMSCDTELRDRLFSNVILAGGSSLFPGLDRRLLKGMRRLVPADTALRVSAPPRREFAAWIGGSILASISAFQDTWITVREYREVGPNIVHQRCF</sequence>
<dbReference type="Proteomes" id="UP000002279">
    <property type="component" value="Chromosome 1"/>
</dbReference>
<dbReference type="KEGG" id="oaa:114814260"/>
<keyword evidence="3" id="KW-0963">Cytoplasm</keyword>
<dbReference type="InterPro" id="IPR004001">
    <property type="entry name" value="Actin_CS"/>
</dbReference>
<dbReference type="InterPro" id="IPR043129">
    <property type="entry name" value="ATPase_NBD"/>
</dbReference>
<evidence type="ECO:0000256" key="2">
    <source>
        <dbReference type="ARBA" id="ARBA00006752"/>
    </source>
</evidence>
<keyword evidence="6" id="KW-1185">Reference proteome</keyword>
<dbReference type="InterPro" id="IPR004000">
    <property type="entry name" value="Actin"/>
</dbReference>
<evidence type="ECO:0000256" key="1">
    <source>
        <dbReference type="ARBA" id="ARBA00004245"/>
    </source>
</evidence>